<dbReference type="PIRSF" id="PIRSF002741">
    <property type="entry name" value="MppA"/>
    <property type="match status" value="1"/>
</dbReference>
<comment type="subcellular location">
    <subcellularLocation>
        <location evidence="1">Periplasm</location>
    </subcellularLocation>
</comment>
<feature type="domain" description="Solute-binding protein family 5" evidence="5">
    <location>
        <begin position="79"/>
        <end position="442"/>
    </location>
</feature>
<dbReference type="InterPro" id="IPR000914">
    <property type="entry name" value="SBP_5_dom"/>
</dbReference>
<comment type="similarity">
    <text evidence="2">Belongs to the bacterial solute-binding protein 5 family.</text>
</comment>
<feature type="signal peptide" evidence="4">
    <location>
        <begin position="1"/>
        <end position="26"/>
    </location>
</feature>
<comment type="caution">
    <text evidence="6">The sequence shown here is derived from an EMBL/GenBank/DDBJ whole genome shotgun (WGS) entry which is preliminary data.</text>
</comment>
<feature type="chain" id="PRO_5046913436" evidence="4">
    <location>
        <begin position="27"/>
        <end position="548"/>
    </location>
</feature>
<dbReference type="Gene3D" id="3.10.105.10">
    <property type="entry name" value="Dipeptide-binding Protein, Domain 3"/>
    <property type="match status" value="1"/>
</dbReference>
<proteinExistence type="inferred from homology"/>
<evidence type="ECO:0000256" key="4">
    <source>
        <dbReference type="SAM" id="SignalP"/>
    </source>
</evidence>
<keyword evidence="7" id="KW-1185">Reference proteome</keyword>
<dbReference type="Proteomes" id="UP001604002">
    <property type="component" value="Unassembled WGS sequence"/>
</dbReference>
<evidence type="ECO:0000256" key="2">
    <source>
        <dbReference type="ARBA" id="ARBA00005695"/>
    </source>
</evidence>
<evidence type="ECO:0000256" key="1">
    <source>
        <dbReference type="ARBA" id="ARBA00004418"/>
    </source>
</evidence>
<name>A0ABW7A266_9HYPH</name>
<dbReference type="EMBL" id="JBAFVH010000010">
    <property type="protein sequence ID" value="MFG1374034.1"/>
    <property type="molecule type" value="Genomic_DNA"/>
</dbReference>
<accession>A0ABW7A266</accession>
<evidence type="ECO:0000313" key="6">
    <source>
        <dbReference type="EMBL" id="MFG1374034.1"/>
    </source>
</evidence>
<dbReference type="PANTHER" id="PTHR30290:SF38">
    <property type="entry name" value="D,D-DIPEPTIDE-BINDING PERIPLASMIC PROTEIN DDPA-RELATED"/>
    <property type="match status" value="1"/>
</dbReference>
<dbReference type="InterPro" id="IPR023765">
    <property type="entry name" value="SBP_5_CS"/>
</dbReference>
<gene>
    <name evidence="6" type="ORF">V5F32_17790</name>
</gene>
<dbReference type="Pfam" id="PF00496">
    <property type="entry name" value="SBP_bac_5"/>
    <property type="match status" value="1"/>
</dbReference>
<dbReference type="SUPFAM" id="SSF53850">
    <property type="entry name" value="Periplasmic binding protein-like II"/>
    <property type="match status" value="1"/>
</dbReference>
<dbReference type="RefSeq" id="WP_393993708.1">
    <property type="nucleotide sequence ID" value="NZ_JBAFVH010000010.1"/>
</dbReference>
<reference evidence="6 7" key="1">
    <citation type="submission" date="2024-02" db="EMBL/GenBank/DDBJ databases">
        <title>Expansion and revision of Xanthobacter and proposal of Roseixanthobacter gen. nov.</title>
        <authorList>
            <person name="Soltysiak M.P.M."/>
            <person name="Jalihal A."/>
            <person name="Ory A."/>
            <person name="Chrisophersen C."/>
            <person name="Lee A.D."/>
            <person name="Boulton J."/>
            <person name="Springer M."/>
        </authorList>
    </citation>
    <scope>NUCLEOTIDE SEQUENCE [LARGE SCALE GENOMIC DNA]</scope>
    <source>
        <strain evidence="6 7">23A</strain>
    </source>
</reference>
<dbReference type="PANTHER" id="PTHR30290">
    <property type="entry name" value="PERIPLASMIC BINDING COMPONENT OF ABC TRANSPORTER"/>
    <property type="match status" value="1"/>
</dbReference>
<evidence type="ECO:0000259" key="5">
    <source>
        <dbReference type="Pfam" id="PF00496"/>
    </source>
</evidence>
<evidence type="ECO:0000313" key="7">
    <source>
        <dbReference type="Proteomes" id="UP001604002"/>
    </source>
</evidence>
<dbReference type="PROSITE" id="PS01040">
    <property type="entry name" value="SBP_BACTERIAL_5"/>
    <property type="match status" value="1"/>
</dbReference>
<protein>
    <submittedName>
        <fullName evidence="6">ABC transporter substrate-binding protein</fullName>
    </submittedName>
</protein>
<keyword evidence="3 4" id="KW-0732">Signal</keyword>
<dbReference type="Gene3D" id="3.40.190.10">
    <property type="entry name" value="Periplasmic binding protein-like II"/>
    <property type="match status" value="1"/>
</dbReference>
<dbReference type="InterPro" id="IPR030678">
    <property type="entry name" value="Peptide/Ni-bd"/>
</dbReference>
<dbReference type="CDD" id="cd08517">
    <property type="entry name" value="PBP2_NikA_DppA_OppA_like_13"/>
    <property type="match status" value="1"/>
</dbReference>
<evidence type="ECO:0000256" key="3">
    <source>
        <dbReference type="ARBA" id="ARBA00022729"/>
    </source>
</evidence>
<sequence>MGHLARWKAGAVLAVAAVLAAGTAGAQQAGETPKRGGTLSAIIQPEPVILTAALNTAAPTGIVTGSIFDGLVDYDANLKPVPALAESWETSKDGLTFTLHLRDGVKWHDGKPFTSADVKWTLEEVWKKIHPRNQAIFAKVTSVDTPDDRTVVLHLSQPSVAILSSLNSNGAQVLPKHLYEGTDILNNPYNNKPVGTGPFVFKEWSRGNHIVLERNPDYWDKGKPYLDRVVFRVIPDAAARSAALEKGEVQWGVLSPVPLKDAERLAKLPNLRVSTEGYEWLSPWLFADFNVDRGPLKDVKVRQALAQAIDRNAISKVVWFGFAKPATSPIPSTLAAFHDAGGISYDYDPKKAEALLDAAGYKRGPDGTRFTLDIDYIPYGDDFKRTAEYLKQALKRVGVEASVRSQDTAAFTRRVYGDRDFDISITWFAAFSDPQVGVNRAYWSGSIGKNIPWTNGSGYRNEKVDALISATQGEGDPEKRIQLFKDLQKTVLTDLPTLPLVELKFFTVEAANLKHPKASGDQVYGSFRDFWIDDGKASEAKADTPKSN</sequence>
<dbReference type="InterPro" id="IPR039424">
    <property type="entry name" value="SBP_5"/>
</dbReference>
<organism evidence="6 7">
    <name type="scientific">Xanthobacter oligotrophicus</name>
    <dbReference type="NCBI Taxonomy" id="2607286"/>
    <lineage>
        <taxon>Bacteria</taxon>
        <taxon>Pseudomonadati</taxon>
        <taxon>Pseudomonadota</taxon>
        <taxon>Alphaproteobacteria</taxon>
        <taxon>Hyphomicrobiales</taxon>
        <taxon>Xanthobacteraceae</taxon>
        <taxon>Xanthobacter</taxon>
    </lineage>
</organism>